<comment type="caution">
    <text evidence="2">The sequence shown here is derived from an EMBL/GenBank/DDBJ whole genome shotgun (WGS) entry which is preliminary data.</text>
</comment>
<feature type="region of interest" description="Disordered" evidence="1">
    <location>
        <begin position="230"/>
        <end position="249"/>
    </location>
</feature>
<dbReference type="Proteomes" id="UP000253472">
    <property type="component" value="Unassembled WGS sequence"/>
</dbReference>
<organism evidence="2 3">
    <name type="scientific">Candida viswanathii</name>
    <dbReference type="NCBI Taxonomy" id="5486"/>
    <lineage>
        <taxon>Eukaryota</taxon>
        <taxon>Fungi</taxon>
        <taxon>Dikarya</taxon>
        <taxon>Ascomycota</taxon>
        <taxon>Saccharomycotina</taxon>
        <taxon>Pichiomycetes</taxon>
        <taxon>Debaryomycetaceae</taxon>
        <taxon>Candida/Lodderomyces clade</taxon>
        <taxon>Candida</taxon>
    </lineage>
</organism>
<dbReference type="OrthoDB" id="4009808at2759"/>
<reference evidence="2 3" key="1">
    <citation type="submission" date="2018-06" db="EMBL/GenBank/DDBJ databases">
        <title>Whole genome sequencing of Candida tropicalis (genome annotated by CSBL at Korea University).</title>
        <authorList>
            <person name="Ahn J."/>
        </authorList>
    </citation>
    <scope>NUCLEOTIDE SEQUENCE [LARGE SCALE GENOMIC DNA]</scope>
    <source>
        <strain evidence="2 3">ATCC 20962</strain>
    </source>
</reference>
<gene>
    <name evidence="2" type="ORF">Cantr_05624</name>
</gene>
<proteinExistence type="predicted"/>
<evidence type="ECO:0000313" key="3">
    <source>
        <dbReference type="Proteomes" id="UP000253472"/>
    </source>
</evidence>
<evidence type="ECO:0008006" key="4">
    <source>
        <dbReference type="Google" id="ProtNLM"/>
    </source>
</evidence>
<keyword evidence="3" id="KW-1185">Reference proteome</keyword>
<evidence type="ECO:0000313" key="2">
    <source>
        <dbReference type="EMBL" id="RCK55641.1"/>
    </source>
</evidence>
<dbReference type="EMBL" id="QLNQ01000029">
    <property type="protein sequence ID" value="RCK55641.1"/>
    <property type="molecule type" value="Genomic_DNA"/>
</dbReference>
<dbReference type="AlphaFoldDB" id="A0A367XS68"/>
<name>A0A367XS68_9ASCO</name>
<evidence type="ECO:0000256" key="1">
    <source>
        <dbReference type="SAM" id="MobiDB-lite"/>
    </source>
</evidence>
<sequence length="249" mass="28255">MNNIFQSTSVRGLTTSLTIGSAVLELLNLSDILEVNFSTASVSPLTEYPAAFFVRQDRKDKSRLVRVFSGAGEQKYSFERMSAFSPIWRMLTFPERREIATLKIGLTDRSVNFHNKANLTHRVIFKDWGTGGRFRSFYLNDGCKYSWSSTSKYLEKVMNPNGGSEENRIRVAKVKLMRQFKLDFEVLVDQENVDPEVVLATAFIGMFTQWGIGNFTDTIGPTYIPSKMAGPANSKLETIDETKEEELEK</sequence>
<protein>
    <recommendedName>
        <fullName evidence="4">Phospholipid scramblase</fullName>
    </recommendedName>
</protein>
<accession>A0A367XS68</accession>